<dbReference type="AlphaFoldDB" id="A0A3G4VC80"/>
<keyword evidence="1" id="KW-0175">Coiled coil</keyword>
<gene>
    <name evidence="2" type="ORF">ECB94_14280</name>
</gene>
<dbReference type="Proteomes" id="UP000279760">
    <property type="component" value="Chromosome 1"/>
</dbReference>
<dbReference type="RefSeq" id="WP_124940840.1">
    <property type="nucleotide sequence ID" value="NZ_CP033577.1"/>
</dbReference>
<reference evidence="2 3" key="1">
    <citation type="submission" date="2018-11" db="EMBL/GenBank/DDBJ databases">
        <title>Complete Genome Sequence of Vbrio mediterranei 117-T6: a Potential Pathogen Bacteria Isolated from the Conchocelis of Pyropia.</title>
        <authorList>
            <person name="Liu Q."/>
        </authorList>
    </citation>
    <scope>NUCLEOTIDE SEQUENCE [LARGE SCALE GENOMIC DNA]</scope>
    <source>
        <strain evidence="2 3">117-T6</strain>
    </source>
</reference>
<name>A0A3G4VC80_9VIBR</name>
<evidence type="ECO:0000256" key="1">
    <source>
        <dbReference type="SAM" id="Coils"/>
    </source>
</evidence>
<evidence type="ECO:0000313" key="2">
    <source>
        <dbReference type="EMBL" id="AYV22330.1"/>
    </source>
</evidence>
<evidence type="ECO:0000313" key="3">
    <source>
        <dbReference type="Proteomes" id="UP000279760"/>
    </source>
</evidence>
<sequence length="102" mass="11293">MCSVVISDQIKQLLDNVVDSCELKDEAAKAAREASSKYQEAQDRVSDFLHEEAGKCDEVANDFFIEEGVLYRGKLFQFDDEGALNVVDGPIIAEAVSCNMQQ</sequence>
<feature type="coiled-coil region" evidence="1">
    <location>
        <begin position="24"/>
        <end position="51"/>
    </location>
</feature>
<accession>A0A3G4VC80</accession>
<protein>
    <submittedName>
        <fullName evidence="2">Uncharacterized protein</fullName>
    </submittedName>
</protein>
<organism evidence="2 3">
    <name type="scientific">Vibrio mediterranei</name>
    <dbReference type="NCBI Taxonomy" id="689"/>
    <lineage>
        <taxon>Bacteria</taxon>
        <taxon>Pseudomonadati</taxon>
        <taxon>Pseudomonadota</taxon>
        <taxon>Gammaproteobacteria</taxon>
        <taxon>Vibrionales</taxon>
        <taxon>Vibrionaceae</taxon>
        <taxon>Vibrio</taxon>
    </lineage>
</organism>
<proteinExistence type="predicted"/>
<dbReference type="EMBL" id="CP033577">
    <property type="protein sequence ID" value="AYV22330.1"/>
    <property type="molecule type" value="Genomic_DNA"/>
</dbReference>